<sequence length="279" mass="30164">MQVAIRPAAAQRSAQPTRNARGCSVRAIASPPRIGPISSVEAPTPPATRQAGPADVPAPSYEEIDRKAMNVLVMSLFRRKMVDALGVDSQQQGYAGIVDLTRKLNNKYRNPVDTQEATRAILKALFPSWLLPAFRMLFAKPMPDFSCRLNAVATALTCQWLMGPCKVNDVEFDDGTVGKGQGVFVERCRYLEETGCASVCINSCKVPTQTFFARDMGIPLTMTPNYDDFSCQFSFGKAPPSVKLDGAFTTACFNQCPSKKARGAVATACGGIDPPAKQN</sequence>
<dbReference type="InterPro" id="IPR025114">
    <property type="entry name" value="D27-like_C"/>
</dbReference>
<dbReference type="OrthoDB" id="416096at2759"/>
<feature type="region of interest" description="Disordered" evidence="1">
    <location>
        <begin position="1"/>
        <end position="60"/>
    </location>
</feature>
<dbReference type="Proteomes" id="UP000612055">
    <property type="component" value="Unassembled WGS sequence"/>
</dbReference>
<dbReference type="PANTHER" id="PTHR33591:SF2">
    <property type="entry name" value="BETA-CAROTENE ISOMERASE D27"/>
    <property type="match status" value="1"/>
</dbReference>
<dbReference type="Pfam" id="PF13225">
    <property type="entry name" value="D27-like_C"/>
    <property type="match status" value="1"/>
</dbReference>
<comment type="caution">
    <text evidence="3">The sequence shown here is derived from an EMBL/GenBank/DDBJ whole genome shotgun (WGS) entry which is preliminary data.</text>
</comment>
<name>A0A835YAW5_9CHLO</name>
<protein>
    <recommendedName>
        <fullName evidence="2">Beta-carotene isomerase D27-like C-terminal domain-containing protein</fullName>
    </recommendedName>
</protein>
<dbReference type="PANTHER" id="PTHR33591">
    <property type="entry name" value="BETA-CAROTENE ISOMERASE D27"/>
    <property type="match status" value="1"/>
</dbReference>
<dbReference type="InterPro" id="IPR038938">
    <property type="entry name" value="D27-like"/>
</dbReference>
<evidence type="ECO:0000259" key="2">
    <source>
        <dbReference type="Pfam" id="PF13225"/>
    </source>
</evidence>
<keyword evidence="4" id="KW-1185">Reference proteome</keyword>
<proteinExistence type="predicted"/>
<dbReference type="GO" id="GO:0005506">
    <property type="term" value="F:iron ion binding"/>
    <property type="evidence" value="ECO:0007669"/>
    <property type="project" value="InterPro"/>
</dbReference>
<organism evidence="3 4">
    <name type="scientific">Edaphochlamys debaryana</name>
    <dbReference type="NCBI Taxonomy" id="47281"/>
    <lineage>
        <taxon>Eukaryota</taxon>
        <taxon>Viridiplantae</taxon>
        <taxon>Chlorophyta</taxon>
        <taxon>core chlorophytes</taxon>
        <taxon>Chlorophyceae</taxon>
        <taxon>CS clade</taxon>
        <taxon>Chlamydomonadales</taxon>
        <taxon>Chlamydomonadales incertae sedis</taxon>
        <taxon>Edaphochlamys</taxon>
    </lineage>
</organism>
<dbReference type="AlphaFoldDB" id="A0A835YAW5"/>
<feature type="domain" description="Beta-carotene isomerase D27-like C-terminal" evidence="2">
    <location>
        <begin position="160"/>
        <end position="242"/>
    </location>
</feature>
<reference evidence="3" key="1">
    <citation type="journal article" date="2020" name="bioRxiv">
        <title>Comparative genomics of Chlamydomonas.</title>
        <authorList>
            <person name="Craig R.J."/>
            <person name="Hasan A.R."/>
            <person name="Ness R.W."/>
            <person name="Keightley P.D."/>
        </authorList>
    </citation>
    <scope>NUCLEOTIDE SEQUENCE</scope>
    <source>
        <strain evidence="3">CCAP 11/70</strain>
    </source>
</reference>
<dbReference type="EMBL" id="JAEHOE010000012">
    <property type="protein sequence ID" value="KAG2497918.1"/>
    <property type="molecule type" value="Genomic_DNA"/>
</dbReference>
<evidence type="ECO:0000313" key="3">
    <source>
        <dbReference type="EMBL" id="KAG2497918.1"/>
    </source>
</evidence>
<accession>A0A835YAW5</accession>
<gene>
    <name evidence="3" type="ORF">HYH03_004182</name>
</gene>
<evidence type="ECO:0000313" key="4">
    <source>
        <dbReference type="Proteomes" id="UP000612055"/>
    </source>
</evidence>
<evidence type="ECO:0000256" key="1">
    <source>
        <dbReference type="SAM" id="MobiDB-lite"/>
    </source>
</evidence>